<feature type="compositionally biased region" description="Low complexity" evidence="10">
    <location>
        <begin position="48"/>
        <end position="66"/>
    </location>
</feature>
<evidence type="ECO:0000256" key="5">
    <source>
        <dbReference type="ARBA" id="ARBA00022927"/>
    </source>
</evidence>
<keyword evidence="2 9" id="KW-0813">Transport</keyword>
<keyword evidence="6 9" id="KW-1133">Transmembrane helix</keyword>
<dbReference type="InterPro" id="IPR003369">
    <property type="entry name" value="TatA/B/E"/>
</dbReference>
<comment type="subunit">
    <text evidence="9">Forms a complex with TatC.</text>
</comment>
<dbReference type="NCBIfam" id="TIGR01411">
    <property type="entry name" value="tatAE"/>
    <property type="match status" value="1"/>
</dbReference>
<dbReference type="InterPro" id="IPR006312">
    <property type="entry name" value="TatA/E"/>
</dbReference>
<evidence type="ECO:0000313" key="11">
    <source>
        <dbReference type="EMBL" id="SNR66080.1"/>
    </source>
</evidence>
<reference evidence="11 12" key="1">
    <citation type="submission" date="2017-06" db="EMBL/GenBank/DDBJ databases">
        <authorList>
            <person name="Kim H.J."/>
            <person name="Triplett B.A."/>
        </authorList>
    </citation>
    <scope>NUCLEOTIDE SEQUENCE [LARGE SCALE GENOMIC DNA]</scope>
    <source>
        <strain evidence="11 12">DSM 13116</strain>
    </source>
</reference>
<evidence type="ECO:0000256" key="3">
    <source>
        <dbReference type="ARBA" id="ARBA00022475"/>
    </source>
</evidence>
<dbReference type="Proteomes" id="UP000198324">
    <property type="component" value="Unassembled WGS sequence"/>
</dbReference>
<comment type="similarity">
    <text evidence="9">Belongs to the TatA/E family.</text>
</comment>
<evidence type="ECO:0000313" key="12">
    <source>
        <dbReference type="Proteomes" id="UP000198324"/>
    </source>
</evidence>
<dbReference type="AlphaFoldDB" id="A0A238Y4Y1"/>
<keyword evidence="7 9" id="KW-0811">Translocation</keyword>
<keyword evidence="5 9" id="KW-0653">Protein transport</keyword>
<keyword evidence="8 9" id="KW-0472">Membrane</keyword>
<evidence type="ECO:0000256" key="6">
    <source>
        <dbReference type="ARBA" id="ARBA00022989"/>
    </source>
</evidence>
<dbReference type="RefSeq" id="WP_089271697.1">
    <property type="nucleotide sequence ID" value="NZ_FZOC01000001.1"/>
</dbReference>
<name>A0A238Y4Y1_9BACT</name>
<dbReference type="Gene3D" id="1.20.5.3310">
    <property type="match status" value="1"/>
</dbReference>
<comment type="subcellular location">
    <subcellularLocation>
        <location evidence="1 9">Cell membrane</location>
        <topology evidence="1 9">Single-pass membrane protein</topology>
    </subcellularLocation>
</comment>
<feature type="region of interest" description="Disordered" evidence="10">
    <location>
        <begin position="41"/>
        <end position="66"/>
    </location>
</feature>
<keyword evidence="4 9" id="KW-0812">Transmembrane</keyword>
<dbReference type="EMBL" id="FZOC01000001">
    <property type="protein sequence ID" value="SNR66080.1"/>
    <property type="molecule type" value="Genomic_DNA"/>
</dbReference>
<evidence type="ECO:0000256" key="7">
    <source>
        <dbReference type="ARBA" id="ARBA00023010"/>
    </source>
</evidence>
<keyword evidence="3 9" id="KW-1003">Cell membrane</keyword>
<accession>A0A238Y4Y1</accession>
<keyword evidence="12" id="KW-1185">Reference proteome</keyword>
<organism evidence="11 12">
    <name type="scientific">Humidesulfovibrio mexicanus</name>
    <dbReference type="NCBI Taxonomy" id="147047"/>
    <lineage>
        <taxon>Bacteria</taxon>
        <taxon>Pseudomonadati</taxon>
        <taxon>Thermodesulfobacteriota</taxon>
        <taxon>Desulfovibrionia</taxon>
        <taxon>Desulfovibrionales</taxon>
        <taxon>Desulfovibrionaceae</taxon>
        <taxon>Humidesulfovibrio</taxon>
    </lineage>
</organism>
<evidence type="ECO:0000256" key="4">
    <source>
        <dbReference type="ARBA" id="ARBA00022692"/>
    </source>
</evidence>
<evidence type="ECO:0000256" key="8">
    <source>
        <dbReference type="ARBA" id="ARBA00023136"/>
    </source>
</evidence>
<dbReference type="GO" id="GO:0033281">
    <property type="term" value="C:TAT protein transport complex"/>
    <property type="evidence" value="ECO:0007669"/>
    <property type="project" value="UniProtKB-UniRule"/>
</dbReference>
<gene>
    <name evidence="9" type="primary">tatA</name>
    <name evidence="11" type="ORF">SAMN04488503_0683</name>
</gene>
<evidence type="ECO:0000256" key="1">
    <source>
        <dbReference type="ARBA" id="ARBA00004162"/>
    </source>
</evidence>
<dbReference type="GO" id="GO:0043953">
    <property type="term" value="P:protein transport by the Tat complex"/>
    <property type="evidence" value="ECO:0007669"/>
    <property type="project" value="UniProtKB-UniRule"/>
</dbReference>
<dbReference type="HAMAP" id="MF_00236">
    <property type="entry name" value="TatA_E"/>
    <property type="match status" value="1"/>
</dbReference>
<comment type="function">
    <text evidence="9">Part of the twin-arginine translocation (Tat) system that transports large folded proteins containing a characteristic twin-arginine motif in their signal peptide across membranes. TatA could form the protein-conducting channel of the Tat system.</text>
</comment>
<evidence type="ECO:0000256" key="2">
    <source>
        <dbReference type="ARBA" id="ARBA00022448"/>
    </source>
</evidence>
<dbReference type="Pfam" id="PF02416">
    <property type="entry name" value="TatA_B_E"/>
    <property type="match status" value="1"/>
</dbReference>
<sequence>MFGQLLQPTHLLLIVVIALLVFGPSKLPQLGASIGKGIRELRKGLDGTPDQPAQPSQPTQSTDTRK</sequence>
<proteinExistence type="inferred from homology"/>
<evidence type="ECO:0000256" key="10">
    <source>
        <dbReference type="SAM" id="MobiDB-lite"/>
    </source>
</evidence>
<dbReference type="PANTHER" id="PTHR42982:SF1">
    <property type="entry name" value="SEC-INDEPENDENT PROTEIN TRANSLOCASE PROTEIN TATA"/>
    <property type="match status" value="1"/>
</dbReference>
<protein>
    <recommendedName>
        <fullName evidence="9">Sec-independent protein translocase protein TatA</fullName>
    </recommendedName>
</protein>
<dbReference type="PANTHER" id="PTHR42982">
    <property type="entry name" value="SEC-INDEPENDENT PROTEIN TRANSLOCASE PROTEIN TATA"/>
    <property type="match status" value="1"/>
</dbReference>
<dbReference type="GO" id="GO:0008320">
    <property type="term" value="F:protein transmembrane transporter activity"/>
    <property type="evidence" value="ECO:0007669"/>
    <property type="project" value="UniProtKB-UniRule"/>
</dbReference>
<evidence type="ECO:0000256" key="9">
    <source>
        <dbReference type="HAMAP-Rule" id="MF_00236"/>
    </source>
</evidence>